<comment type="caution">
    <text evidence="2">The sequence shown here is derived from an EMBL/GenBank/DDBJ whole genome shotgun (WGS) entry which is preliminary data.</text>
</comment>
<sequence length="66" mass="7080">MSTLDLSGNAVRGGTQVSLLSSPLSIGQWPKLKNQRVTTTTMRGQQRRGAGAIGTPTPRHAIRRPL</sequence>
<accession>A0A484BQA3</accession>
<evidence type="ECO:0000256" key="1">
    <source>
        <dbReference type="SAM" id="MobiDB-lite"/>
    </source>
</evidence>
<keyword evidence="3" id="KW-1185">Reference proteome</keyword>
<evidence type="ECO:0000313" key="3">
    <source>
        <dbReference type="Proteomes" id="UP000295192"/>
    </source>
</evidence>
<organism evidence="2 3">
    <name type="scientific">Drosophila navojoa</name>
    <name type="common">Fruit fly</name>
    <dbReference type="NCBI Taxonomy" id="7232"/>
    <lineage>
        <taxon>Eukaryota</taxon>
        <taxon>Metazoa</taxon>
        <taxon>Ecdysozoa</taxon>
        <taxon>Arthropoda</taxon>
        <taxon>Hexapoda</taxon>
        <taxon>Insecta</taxon>
        <taxon>Pterygota</taxon>
        <taxon>Neoptera</taxon>
        <taxon>Endopterygota</taxon>
        <taxon>Diptera</taxon>
        <taxon>Brachycera</taxon>
        <taxon>Muscomorpha</taxon>
        <taxon>Ephydroidea</taxon>
        <taxon>Drosophilidae</taxon>
        <taxon>Drosophila</taxon>
    </lineage>
</organism>
<protein>
    <submittedName>
        <fullName evidence="2">Uncharacterized protein</fullName>
    </submittedName>
</protein>
<feature type="region of interest" description="Disordered" evidence="1">
    <location>
        <begin position="35"/>
        <end position="66"/>
    </location>
</feature>
<reference evidence="2 3" key="1">
    <citation type="journal article" date="2019" name="J. Hered.">
        <title>An Improved Genome Assembly for Drosophila navojoa, the Basal Species in the mojavensis Cluster.</title>
        <authorList>
            <person name="Vanderlinde T."/>
            <person name="Dupim E.G."/>
            <person name="Nazario-Yepiz N.O."/>
            <person name="Carvalho A.B."/>
        </authorList>
    </citation>
    <scope>NUCLEOTIDE SEQUENCE [LARGE SCALE GENOMIC DNA]</scope>
    <source>
        <strain evidence="2">Navoj_Jal97</strain>
        <tissue evidence="2">Whole organism</tissue>
    </source>
</reference>
<dbReference type="EMBL" id="LSRL02000016">
    <property type="protein sequence ID" value="TDG50402.1"/>
    <property type="molecule type" value="Genomic_DNA"/>
</dbReference>
<dbReference type="AlphaFoldDB" id="A0A484BQA3"/>
<dbReference type="Proteomes" id="UP000295192">
    <property type="component" value="Unassembled WGS sequence"/>
</dbReference>
<gene>
    <name evidence="2" type="ORF">AWZ03_003307</name>
</gene>
<name>A0A484BQA3_DRONA</name>
<proteinExistence type="predicted"/>
<evidence type="ECO:0000313" key="2">
    <source>
        <dbReference type="EMBL" id="TDG50402.1"/>
    </source>
</evidence>
<feature type="compositionally biased region" description="Low complexity" evidence="1">
    <location>
        <begin position="35"/>
        <end position="55"/>
    </location>
</feature>